<proteinExistence type="predicted"/>
<accession>A0A4C1V4F4</accession>
<organism evidence="2 3">
    <name type="scientific">Eumeta variegata</name>
    <name type="common">Bagworm moth</name>
    <name type="synonym">Eumeta japonica</name>
    <dbReference type="NCBI Taxonomy" id="151549"/>
    <lineage>
        <taxon>Eukaryota</taxon>
        <taxon>Metazoa</taxon>
        <taxon>Ecdysozoa</taxon>
        <taxon>Arthropoda</taxon>
        <taxon>Hexapoda</taxon>
        <taxon>Insecta</taxon>
        <taxon>Pterygota</taxon>
        <taxon>Neoptera</taxon>
        <taxon>Endopterygota</taxon>
        <taxon>Lepidoptera</taxon>
        <taxon>Glossata</taxon>
        <taxon>Ditrysia</taxon>
        <taxon>Tineoidea</taxon>
        <taxon>Psychidae</taxon>
        <taxon>Oiketicinae</taxon>
        <taxon>Eumeta</taxon>
    </lineage>
</organism>
<evidence type="ECO:0000313" key="3">
    <source>
        <dbReference type="Proteomes" id="UP000299102"/>
    </source>
</evidence>
<name>A0A4C1V4F4_EUMVA</name>
<reference evidence="2 3" key="1">
    <citation type="journal article" date="2019" name="Commun. Biol.">
        <title>The bagworm genome reveals a unique fibroin gene that provides high tensile strength.</title>
        <authorList>
            <person name="Kono N."/>
            <person name="Nakamura H."/>
            <person name="Ohtoshi R."/>
            <person name="Tomita M."/>
            <person name="Numata K."/>
            <person name="Arakawa K."/>
        </authorList>
    </citation>
    <scope>NUCLEOTIDE SEQUENCE [LARGE SCALE GENOMIC DNA]</scope>
</reference>
<dbReference type="Proteomes" id="UP000299102">
    <property type="component" value="Unassembled WGS sequence"/>
</dbReference>
<feature type="region of interest" description="Disordered" evidence="1">
    <location>
        <begin position="116"/>
        <end position="135"/>
    </location>
</feature>
<evidence type="ECO:0000313" key="2">
    <source>
        <dbReference type="EMBL" id="GBP33162.1"/>
    </source>
</evidence>
<gene>
    <name evidence="2" type="ORF">EVAR_14843_1</name>
</gene>
<dbReference type="AlphaFoldDB" id="A0A4C1V4F4"/>
<comment type="caution">
    <text evidence="2">The sequence shown here is derived from an EMBL/GenBank/DDBJ whole genome shotgun (WGS) entry which is preliminary data.</text>
</comment>
<evidence type="ECO:0000256" key="1">
    <source>
        <dbReference type="SAM" id="MobiDB-lite"/>
    </source>
</evidence>
<protein>
    <submittedName>
        <fullName evidence="2">Uncharacterized protein</fullName>
    </submittedName>
</protein>
<dbReference type="EMBL" id="BGZK01000270">
    <property type="protein sequence ID" value="GBP33162.1"/>
    <property type="molecule type" value="Genomic_DNA"/>
</dbReference>
<sequence>MLSTVLALKAQLAVRANRKCWTEVAQGSQGGGGAGRRGGRARSRDTCSVAQLGPALANTGAALWTNVYYGYGTEQTAATIIVNGIGVKAASNICPMVSGLEIVALDRALRRVSSGRPRDMPADLANLPLTSDEQDSAPTLRNRLTFSYRTDRRPFQIFTRFKFILLYKYTHANHISPSLFE</sequence>
<keyword evidence="3" id="KW-1185">Reference proteome</keyword>